<sequence length="44" mass="5497">MNVFLLRLFIVIRHFVEMPFTNIMDKWPKHFPINIDKEPWLLQK</sequence>
<evidence type="ECO:0000313" key="1">
    <source>
        <dbReference type="EMBL" id="EFU29304.1"/>
    </source>
</evidence>
<dbReference type="Proteomes" id="UP000003112">
    <property type="component" value="Unassembled WGS sequence"/>
</dbReference>
<proteinExistence type="predicted"/>
<keyword evidence="2" id="KW-1185">Reference proteome</keyword>
<organism evidence="1 2">
    <name type="scientific">Segatella buccae ATCC 33574</name>
    <dbReference type="NCBI Taxonomy" id="873513"/>
    <lineage>
        <taxon>Bacteria</taxon>
        <taxon>Pseudomonadati</taxon>
        <taxon>Bacteroidota</taxon>
        <taxon>Bacteroidia</taxon>
        <taxon>Bacteroidales</taxon>
        <taxon>Prevotellaceae</taxon>
        <taxon>Segatella</taxon>
    </lineage>
</organism>
<gene>
    <name evidence="1" type="ORF">HMPREF6485_2803</name>
</gene>
<accession>E6KB16</accession>
<name>E6KB16_9BACT</name>
<evidence type="ECO:0000313" key="2">
    <source>
        <dbReference type="Proteomes" id="UP000003112"/>
    </source>
</evidence>
<dbReference type="AlphaFoldDB" id="E6KB16"/>
<dbReference type="EMBL" id="AEPD01000051">
    <property type="protein sequence ID" value="EFU29304.1"/>
    <property type="molecule type" value="Genomic_DNA"/>
</dbReference>
<protein>
    <submittedName>
        <fullName evidence="1">Uncharacterized protein</fullName>
    </submittedName>
</protein>
<reference evidence="1 2" key="1">
    <citation type="submission" date="2010-10" db="EMBL/GenBank/DDBJ databases">
        <authorList>
            <person name="Muzny D."/>
            <person name="Qin X."/>
            <person name="Deng J."/>
            <person name="Jiang H."/>
            <person name="Liu Y."/>
            <person name="Qu J."/>
            <person name="Song X.-Z."/>
            <person name="Zhang L."/>
            <person name="Thornton R."/>
            <person name="Coyle M."/>
            <person name="Francisco L."/>
            <person name="Jackson L."/>
            <person name="Javaid M."/>
            <person name="Korchina V."/>
            <person name="Kovar C."/>
            <person name="Mata R."/>
            <person name="Mathew T."/>
            <person name="Ngo R."/>
            <person name="Nguyen L."/>
            <person name="Nguyen N."/>
            <person name="Okwuonu G."/>
            <person name="Ongeri F."/>
            <person name="Pham C."/>
            <person name="Simmons D."/>
            <person name="Wilczek-Boney K."/>
            <person name="Hale W."/>
            <person name="Jakkamsetti A."/>
            <person name="Pham P."/>
            <person name="Ruth R."/>
            <person name="San Lucas F."/>
            <person name="Warren J."/>
            <person name="Zhang J."/>
            <person name="Zhao Z."/>
            <person name="Zhou C."/>
            <person name="Zhu D."/>
            <person name="Lee S."/>
            <person name="Bess C."/>
            <person name="Blankenburg K."/>
            <person name="Forbes L."/>
            <person name="Fu Q."/>
            <person name="Gubbala S."/>
            <person name="Hirani K."/>
            <person name="Jayaseelan J.C."/>
            <person name="Lara F."/>
            <person name="Munidasa M."/>
            <person name="Palculict T."/>
            <person name="Patil S."/>
            <person name="Pu L.-L."/>
            <person name="Saada N."/>
            <person name="Tang L."/>
            <person name="Weissenberger G."/>
            <person name="Zhu Y."/>
            <person name="Hemphill L."/>
            <person name="Shang Y."/>
            <person name="Youmans B."/>
            <person name="Ayvaz T."/>
            <person name="Ross M."/>
            <person name="Santibanez J."/>
            <person name="Aqrawi P."/>
            <person name="Gross S."/>
            <person name="Joshi V."/>
            <person name="Fowler G."/>
            <person name="Nazareth L."/>
            <person name="Reid J."/>
            <person name="Worley K."/>
            <person name="Petrosino J."/>
            <person name="Highlander S."/>
            <person name="Gibbs R."/>
        </authorList>
    </citation>
    <scope>NUCLEOTIDE SEQUENCE [LARGE SCALE GENOMIC DNA]</scope>
    <source>
        <strain evidence="1 2">ATCC 33574</strain>
    </source>
</reference>
<dbReference type="HOGENOM" id="CLU_3220074_0_0_10"/>
<comment type="caution">
    <text evidence="1">The sequence shown here is derived from an EMBL/GenBank/DDBJ whole genome shotgun (WGS) entry which is preliminary data.</text>
</comment>